<dbReference type="InterPro" id="IPR017452">
    <property type="entry name" value="GPCR_Rhodpsn_7TM"/>
</dbReference>
<dbReference type="GO" id="GO:0016020">
    <property type="term" value="C:membrane"/>
    <property type="evidence" value="ECO:0007669"/>
    <property type="project" value="UniProtKB-SubCell"/>
</dbReference>
<dbReference type="GO" id="GO:0004930">
    <property type="term" value="F:G protein-coupled receptor activity"/>
    <property type="evidence" value="ECO:0007669"/>
    <property type="project" value="UniProtKB-KW"/>
</dbReference>
<organism evidence="11 12">
    <name type="scientific">Adineta steineri</name>
    <dbReference type="NCBI Taxonomy" id="433720"/>
    <lineage>
        <taxon>Eukaryota</taxon>
        <taxon>Metazoa</taxon>
        <taxon>Spiralia</taxon>
        <taxon>Gnathifera</taxon>
        <taxon>Rotifera</taxon>
        <taxon>Eurotatoria</taxon>
        <taxon>Bdelloidea</taxon>
        <taxon>Adinetida</taxon>
        <taxon>Adinetidae</taxon>
        <taxon>Adineta</taxon>
    </lineage>
</organism>
<comment type="caution">
    <text evidence="11">The sequence shown here is derived from an EMBL/GenBank/DDBJ whole genome shotgun (WGS) entry which is preliminary data.</text>
</comment>
<reference evidence="11" key="1">
    <citation type="submission" date="2021-02" db="EMBL/GenBank/DDBJ databases">
        <authorList>
            <person name="Nowell W R."/>
        </authorList>
    </citation>
    <scope>NUCLEOTIDE SEQUENCE</scope>
</reference>
<dbReference type="Proteomes" id="UP000663877">
    <property type="component" value="Unassembled WGS sequence"/>
</dbReference>
<dbReference type="Proteomes" id="UP000663832">
    <property type="component" value="Unassembled WGS sequence"/>
</dbReference>
<dbReference type="OrthoDB" id="10006176at2759"/>
<evidence type="ECO:0000313" key="12">
    <source>
        <dbReference type="Proteomes" id="UP000663832"/>
    </source>
</evidence>
<dbReference type="Gene3D" id="1.20.1070.10">
    <property type="entry name" value="Rhodopsin 7-helix transmembrane proteins"/>
    <property type="match status" value="1"/>
</dbReference>
<keyword evidence="6" id="KW-0675">Receptor</keyword>
<evidence type="ECO:0000256" key="8">
    <source>
        <dbReference type="SAM" id="Phobius"/>
    </source>
</evidence>
<keyword evidence="12" id="KW-1185">Reference proteome</keyword>
<evidence type="ECO:0000256" key="2">
    <source>
        <dbReference type="ARBA" id="ARBA00022692"/>
    </source>
</evidence>
<keyword evidence="5 8" id="KW-0472">Membrane</keyword>
<evidence type="ECO:0000256" key="6">
    <source>
        <dbReference type="ARBA" id="ARBA00023170"/>
    </source>
</evidence>
<name>A0A815VWH1_9BILA</name>
<evidence type="ECO:0000256" key="7">
    <source>
        <dbReference type="ARBA" id="ARBA00023224"/>
    </source>
</evidence>
<accession>A0A815VWH1</accession>
<keyword evidence="4" id="KW-0297">G-protein coupled receptor</keyword>
<dbReference type="EMBL" id="CAJNOM010000670">
    <property type="protein sequence ID" value="CAF1537483.1"/>
    <property type="molecule type" value="Genomic_DNA"/>
</dbReference>
<evidence type="ECO:0000256" key="4">
    <source>
        <dbReference type="ARBA" id="ARBA00023040"/>
    </source>
</evidence>
<keyword evidence="3 8" id="KW-1133">Transmembrane helix</keyword>
<evidence type="ECO:0000256" key="1">
    <source>
        <dbReference type="ARBA" id="ARBA00004141"/>
    </source>
</evidence>
<dbReference type="AlphaFoldDB" id="A0A815VWH1"/>
<keyword evidence="7" id="KW-0807">Transducer</keyword>
<feature type="transmembrane region" description="Helical" evidence="8">
    <location>
        <begin position="18"/>
        <end position="40"/>
    </location>
</feature>
<dbReference type="PANTHER" id="PTHR24243:SF208">
    <property type="entry name" value="PYROKININ-1 RECEPTOR"/>
    <property type="match status" value="1"/>
</dbReference>
<evidence type="ECO:0000313" key="11">
    <source>
        <dbReference type="EMBL" id="CAF1537483.1"/>
    </source>
</evidence>
<dbReference type="PROSITE" id="PS50262">
    <property type="entry name" value="G_PROTEIN_RECEP_F1_2"/>
    <property type="match status" value="1"/>
</dbReference>
<sequence length="286" mass="32629">MSTSIISSLAFAGKQVTIYGGILVFIAGIVGEFFNIVIFVSLRTMRQNSCTIYLIIMSIVNIFQLCFNVLSRIMINVYGSDGTDRSLIYCKFRFFFSQFCTVFSLTCFCLATIDQYCATCSRVWLRQMANIKVARRLSVIFMSIWLLHGIPYFFFFNYSVSLTGKISCIATNYIYLQYRAYVVVLIFQGFLPITITVLFGSMSYYNVRQLAFYTVPLVRRELDKQLTAMVLVQVLINFFVLSPYSIANALTLNTNLNSDPIIQAQIQLANNITLILYYTHLAVSVT</sequence>
<dbReference type="SUPFAM" id="SSF81321">
    <property type="entry name" value="Family A G protein-coupled receptor-like"/>
    <property type="match status" value="1"/>
</dbReference>
<feature type="transmembrane region" description="Helical" evidence="8">
    <location>
        <begin position="226"/>
        <end position="246"/>
    </location>
</feature>
<comment type="subcellular location">
    <subcellularLocation>
        <location evidence="1">Membrane</location>
        <topology evidence="1">Multi-pass membrane protein</topology>
    </subcellularLocation>
</comment>
<dbReference type="EMBL" id="CAJNOI010000129">
    <property type="protein sequence ID" value="CAF1105206.1"/>
    <property type="molecule type" value="Genomic_DNA"/>
</dbReference>
<feature type="transmembrane region" description="Helical" evidence="8">
    <location>
        <begin position="95"/>
        <end position="118"/>
    </location>
</feature>
<dbReference type="PANTHER" id="PTHR24243">
    <property type="entry name" value="G-PROTEIN COUPLED RECEPTOR"/>
    <property type="match status" value="1"/>
</dbReference>
<feature type="transmembrane region" description="Helical" evidence="8">
    <location>
        <begin position="139"/>
        <end position="160"/>
    </location>
</feature>
<feature type="domain" description="G-protein coupled receptors family 1 profile" evidence="9">
    <location>
        <begin position="31"/>
        <end position="286"/>
    </location>
</feature>
<proteinExistence type="predicted"/>
<gene>
    <name evidence="10" type="ORF">BJG266_LOCUS21581</name>
    <name evidence="11" type="ORF">QVE165_LOCUS46043</name>
</gene>
<feature type="transmembrane region" description="Helical" evidence="8">
    <location>
        <begin position="52"/>
        <end position="75"/>
    </location>
</feature>
<evidence type="ECO:0000256" key="5">
    <source>
        <dbReference type="ARBA" id="ARBA00023136"/>
    </source>
</evidence>
<dbReference type="CDD" id="cd00637">
    <property type="entry name" value="7tm_classA_rhodopsin-like"/>
    <property type="match status" value="1"/>
</dbReference>
<evidence type="ECO:0000313" key="10">
    <source>
        <dbReference type="EMBL" id="CAF1105206.1"/>
    </source>
</evidence>
<protein>
    <recommendedName>
        <fullName evidence="9">G-protein coupled receptors family 1 profile domain-containing protein</fullName>
    </recommendedName>
</protein>
<evidence type="ECO:0000259" key="9">
    <source>
        <dbReference type="PROSITE" id="PS50262"/>
    </source>
</evidence>
<feature type="transmembrane region" description="Helical" evidence="8">
    <location>
        <begin position="180"/>
        <end position="205"/>
    </location>
</feature>
<evidence type="ECO:0000256" key="3">
    <source>
        <dbReference type="ARBA" id="ARBA00022989"/>
    </source>
</evidence>
<keyword evidence="2 8" id="KW-0812">Transmembrane</keyword>